<dbReference type="PROSITE" id="PS00237">
    <property type="entry name" value="G_PROTEIN_RECEP_F1_1"/>
    <property type="match status" value="1"/>
</dbReference>
<reference evidence="16" key="1">
    <citation type="submission" date="2025-08" db="UniProtKB">
        <authorList>
            <consortium name="Ensembl"/>
        </authorList>
    </citation>
    <scope>IDENTIFICATION</scope>
</reference>
<dbReference type="InterPro" id="IPR000826">
    <property type="entry name" value="Formyl_rcpt-rel"/>
</dbReference>
<keyword evidence="5 14" id="KW-1133">Transmembrane helix</keyword>
<keyword evidence="10 12" id="KW-0807">Transducer</keyword>
<feature type="transmembrane region" description="Helical" evidence="14">
    <location>
        <begin position="97"/>
        <end position="116"/>
    </location>
</feature>
<feature type="domain" description="G-protein coupled receptors family 1 profile" evidence="15">
    <location>
        <begin position="38"/>
        <end position="281"/>
    </location>
</feature>
<evidence type="ECO:0000313" key="17">
    <source>
        <dbReference type="Proteomes" id="UP000694543"/>
    </source>
</evidence>
<dbReference type="Pfam" id="PF00001">
    <property type="entry name" value="7tm_1"/>
    <property type="match status" value="1"/>
</dbReference>
<keyword evidence="3" id="KW-0597">Phosphoprotein</keyword>
<evidence type="ECO:0000313" key="16">
    <source>
        <dbReference type="Ensembl" id="ENSCPIP00010010404.1"/>
    </source>
</evidence>
<keyword evidence="4 12" id="KW-0812">Transmembrane</keyword>
<dbReference type="InterPro" id="IPR000276">
    <property type="entry name" value="GPCR_Rhodpsn"/>
</dbReference>
<evidence type="ECO:0000256" key="2">
    <source>
        <dbReference type="ARBA" id="ARBA00022475"/>
    </source>
</evidence>
<proteinExistence type="inferred from homology"/>
<dbReference type="PANTHER" id="PTHR24225:SF72">
    <property type="entry name" value="G-PROTEIN COUPLED RECEPTORS FAMILY 1 PROFILE DOMAIN-CONTAINING PROTEIN-RELATED"/>
    <property type="match status" value="1"/>
</dbReference>
<dbReference type="GO" id="GO:0007204">
    <property type="term" value="P:positive regulation of cytosolic calcium ion concentration"/>
    <property type="evidence" value="ECO:0007669"/>
    <property type="project" value="TreeGrafter"/>
</dbReference>
<dbReference type="GO" id="GO:0004875">
    <property type="term" value="F:complement receptor activity"/>
    <property type="evidence" value="ECO:0007669"/>
    <property type="project" value="TreeGrafter"/>
</dbReference>
<feature type="compositionally biased region" description="Basic and acidic residues" evidence="13">
    <location>
        <begin position="323"/>
        <end position="337"/>
    </location>
</feature>
<feature type="transmembrane region" description="Helical" evidence="14">
    <location>
        <begin position="186"/>
        <end position="207"/>
    </location>
</feature>
<evidence type="ECO:0000256" key="7">
    <source>
        <dbReference type="ARBA" id="ARBA00023136"/>
    </source>
</evidence>
<evidence type="ECO:0000256" key="10">
    <source>
        <dbReference type="ARBA" id="ARBA00023224"/>
    </source>
</evidence>
<evidence type="ECO:0000256" key="11">
    <source>
        <dbReference type="ARBA" id="ARBA00025736"/>
    </source>
</evidence>
<dbReference type="InterPro" id="IPR003981">
    <property type="entry name" value="Leukotriene_B4_rcpt"/>
</dbReference>
<dbReference type="CDD" id="cd14975">
    <property type="entry name" value="7tmA_LTB4R"/>
    <property type="match status" value="1"/>
</dbReference>
<reference evidence="16" key="2">
    <citation type="submission" date="2025-09" db="UniProtKB">
        <authorList>
            <consortium name="Ensembl"/>
        </authorList>
    </citation>
    <scope>IDENTIFICATION</scope>
</reference>
<protein>
    <submittedName>
        <fullName evidence="16">Leukotriene B4 receptor</fullName>
    </submittedName>
</protein>
<keyword evidence="6 12" id="KW-0297">G-protein coupled receptor</keyword>
<dbReference type="Ensembl" id="ENSCPIT00010012276.1">
    <property type="protein sequence ID" value="ENSCPIP00010010404.1"/>
    <property type="gene ID" value="ENSCPIG00010008045.1"/>
</dbReference>
<evidence type="ECO:0000256" key="1">
    <source>
        <dbReference type="ARBA" id="ARBA00004651"/>
    </source>
</evidence>
<comment type="similarity">
    <text evidence="12">Belongs to the G-protein coupled receptor 1 family.</text>
</comment>
<dbReference type="GO" id="GO:0004974">
    <property type="term" value="F:leukotriene receptor activity"/>
    <property type="evidence" value="ECO:0007669"/>
    <property type="project" value="InterPro"/>
</dbReference>
<dbReference type="PRINTS" id="PR00237">
    <property type="entry name" value="GPCRRHODOPSN"/>
</dbReference>
<dbReference type="GO" id="GO:0007200">
    <property type="term" value="P:phospholipase C-activating G protein-coupled receptor signaling pathway"/>
    <property type="evidence" value="ECO:0007669"/>
    <property type="project" value="TreeGrafter"/>
</dbReference>
<dbReference type="InterPro" id="IPR017452">
    <property type="entry name" value="GPCR_Rhodpsn_7TM"/>
</dbReference>
<dbReference type="Gene3D" id="1.20.1070.10">
    <property type="entry name" value="Rhodopsin 7-helix transmembrane proteins"/>
    <property type="match status" value="1"/>
</dbReference>
<evidence type="ECO:0000256" key="6">
    <source>
        <dbReference type="ARBA" id="ARBA00023040"/>
    </source>
</evidence>
<dbReference type="PRINTS" id="PR01476">
    <property type="entry name" value="LTBRECEPTOR"/>
</dbReference>
<evidence type="ECO:0000256" key="13">
    <source>
        <dbReference type="SAM" id="MobiDB-lite"/>
    </source>
</evidence>
<keyword evidence="2" id="KW-1003">Cell membrane</keyword>
<sequence length="369" mass="38893">MSPAMSTPPSNVTTVSAIPNAALGLTLLSLAMVIGLPGNAFVLWSYIITRRRSIPMLLVAHLALADVATLLTGPVYIRFLSTGRWDLGPAACRGCNYICAAAMYTSVFLIALLSLHRCLVVSRPSAAVLAGDRATQLAHGAAAVTWLVALVLATPSIAFRHVENGMCKRNHNSTAWLVTHNLLETGLGWAVPLVAVAVGYGLLLRRLRQTRLARRGRTLRLVAAVVVAFAVTWGPYHVGSLLEVVVELQSCSGTLRKVAKAIRPPATALAFLSSALNPLLYACTGRGLCRTAGAALLPRLLEGSTASSSARRTVTHQARSSRGQRENGGKKVAREDVGMGDGRTVAEGTVTGDEGTVVESTEMGDNGRA</sequence>
<keyword evidence="8 12" id="KW-0675">Receptor</keyword>
<dbReference type="PROSITE" id="PS50262">
    <property type="entry name" value="G_PROTEIN_RECEP_F1_2"/>
    <property type="match status" value="1"/>
</dbReference>
<keyword evidence="9" id="KW-0325">Glycoprotein</keyword>
<evidence type="ECO:0000259" key="15">
    <source>
        <dbReference type="PROSITE" id="PS50262"/>
    </source>
</evidence>
<evidence type="ECO:0000256" key="14">
    <source>
        <dbReference type="SAM" id="Phobius"/>
    </source>
</evidence>
<comment type="similarity">
    <text evidence="11">Belongs to the chemokine-like receptor (CMKLR) family.</text>
</comment>
<feature type="transmembrane region" description="Helical" evidence="14">
    <location>
        <begin position="20"/>
        <end position="44"/>
    </location>
</feature>
<evidence type="ECO:0000256" key="4">
    <source>
        <dbReference type="ARBA" id="ARBA00022692"/>
    </source>
</evidence>
<feature type="region of interest" description="Disordered" evidence="13">
    <location>
        <begin position="307"/>
        <end position="369"/>
    </location>
</feature>
<name>A0A8C3LHD2_CHRPC</name>
<feature type="transmembrane region" description="Helical" evidence="14">
    <location>
        <begin position="219"/>
        <end position="236"/>
    </location>
</feature>
<dbReference type="GO" id="GO:0006954">
    <property type="term" value="P:inflammatory response"/>
    <property type="evidence" value="ECO:0007669"/>
    <property type="project" value="TreeGrafter"/>
</dbReference>
<feature type="transmembrane region" description="Helical" evidence="14">
    <location>
        <begin position="137"/>
        <end position="159"/>
    </location>
</feature>
<evidence type="ECO:0000256" key="12">
    <source>
        <dbReference type="RuleBase" id="RU000688"/>
    </source>
</evidence>
<dbReference type="AlphaFoldDB" id="A0A8C3LHD2"/>
<evidence type="ECO:0000256" key="5">
    <source>
        <dbReference type="ARBA" id="ARBA00022989"/>
    </source>
</evidence>
<evidence type="ECO:0000256" key="9">
    <source>
        <dbReference type="ARBA" id="ARBA00023180"/>
    </source>
</evidence>
<evidence type="ECO:0000256" key="8">
    <source>
        <dbReference type="ARBA" id="ARBA00023170"/>
    </source>
</evidence>
<dbReference type="PANTHER" id="PTHR24225">
    <property type="entry name" value="CHEMOTACTIC RECEPTOR"/>
    <property type="match status" value="1"/>
</dbReference>
<accession>A0A8C3LHD2</accession>
<comment type="subcellular location">
    <subcellularLocation>
        <location evidence="1">Cell membrane</location>
        <topology evidence="1">Multi-pass membrane protein</topology>
    </subcellularLocation>
</comment>
<evidence type="ECO:0000256" key="3">
    <source>
        <dbReference type="ARBA" id="ARBA00022553"/>
    </source>
</evidence>
<feature type="transmembrane region" description="Helical" evidence="14">
    <location>
        <begin position="56"/>
        <end position="77"/>
    </location>
</feature>
<organism evidence="16 17">
    <name type="scientific">Chrysolophus pictus</name>
    <name type="common">Golden pheasant</name>
    <name type="synonym">Phasianus pictus</name>
    <dbReference type="NCBI Taxonomy" id="9089"/>
    <lineage>
        <taxon>Eukaryota</taxon>
        <taxon>Metazoa</taxon>
        <taxon>Chordata</taxon>
        <taxon>Craniata</taxon>
        <taxon>Vertebrata</taxon>
        <taxon>Euteleostomi</taxon>
        <taxon>Archelosauria</taxon>
        <taxon>Archosauria</taxon>
        <taxon>Dinosauria</taxon>
        <taxon>Saurischia</taxon>
        <taxon>Theropoda</taxon>
        <taxon>Coelurosauria</taxon>
        <taxon>Aves</taxon>
        <taxon>Neognathae</taxon>
        <taxon>Galloanserae</taxon>
        <taxon>Galliformes</taxon>
        <taxon>Phasianidae</taxon>
        <taxon>Phasianinae</taxon>
        <taxon>Chrysolophus</taxon>
    </lineage>
</organism>
<dbReference type="GO" id="GO:0005886">
    <property type="term" value="C:plasma membrane"/>
    <property type="evidence" value="ECO:0007669"/>
    <property type="project" value="UniProtKB-SubCell"/>
</dbReference>
<dbReference type="SUPFAM" id="SSF81321">
    <property type="entry name" value="Family A G protein-coupled receptor-like"/>
    <property type="match status" value="1"/>
</dbReference>
<keyword evidence="17" id="KW-1185">Reference proteome</keyword>
<dbReference type="Proteomes" id="UP000694543">
    <property type="component" value="Unplaced"/>
</dbReference>
<keyword evidence="7 14" id="KW-0472">Membrane</keyword>